<dbReference type="SMART" id="SM00184">
    <property type="entry name" value="RING"/>
    <property type="match status" value="1"/>
</dbReference>
<evidence type="ECO:0000256" key="8">
    <source>
        <dbReference type="PROSITE-ProRule" id="PRU00175"/>
    </source>
</evidence>
<evidence type="ECO:0000256" key="6">
    <source>
        <dbReference type="ARBA" id="ARBA00022786"/>
    </source>
</evidence>
<keyword evidence="11" id="KW-1185">Reference proteome</keyword>
<dbReference type="FunFam" id="3.30.40.10:FF:000022">
    <property type="entry name" value="E3 ubiquitin-protein ligase RING1-like"/>
    <property type="match status" value="1"/>
</dbReference>
<evidence type="ECO:0000256" key="4">
    <source>
        <dbReference type="ARBA" id="ARBA00022723"/>
    </source>
</evidence>
<proteinExistence type="predicted"/>
<keyword evidence="4" id="KW-0479">Metal-binding</keyword>
<evidence type="ECO:0000313" key="11">
    <source>
        <dbReference type="Proteomes" id="UP001632038"/>
    </source>
</evidence>
<dbReference type="GO" id="GO:0061630">
    <property type="term" value="F:ubiquitin protein ligase activity"/>
    <property type="evidence" value="ECO:0007669"/>
    <property type="project" value="UniProtKB-EC"/>
</dbReference>
<dbReference type="PROSITE" id="PS50089">
    <property type="entry name" value="ZF_RING_2"/>
    <property type="match status" value="1"/>
</dbReference>
<dbReference type="InterPro" id="IPR001841">
    <property type="entry name" value="Znf_RING"/>
</dbReference>
<evidence type="ECO:0000256" key="3">
    <source>
        <dbReference type="ARBA" id="ARBA00022679"/>
    </source>
</evidence>
<organism evidence="10 11">
    <name type="scientific">Castilleja foliolosa</name>
    <dbReference type="NCBI Taxonomy" id="1961234"/>
    <lineage>
        <taxon>Eukaryota</taxon>
        <taxon>Viridiplantae</taxon>
        <taxon>Streptophyta</taxon>
        <taxon>Embryophyta</taxon>
        <taxon>Tracheophyta</taxon>
        <taxon>Spermatophyta</taxon>
        <taxon>Magnoliopsida</taxon>
        <taxon>eudicotyledons</taxon>
        <taxon>Gunneridae</taxon>
        <taxon>Pentapetalae</taxon>
        <taxon>asterids</taxon>
        <taxon>lamiids</taxon>
        <taxon>Lamiales</taxon>
        <taxon>Orobanchaceae</taxon>
        <taxon>Pedicularideae</taxon>
        <taxon>Castillejinae</taxon>
        <taxon>Castilleja</taxon>
    </lineage>
</organism>
<dbReference type="AlphaFoldDB" id="A0ABD3BTN1"/>
<protein>
    <recommendedName>
        <fullName evidence="2">RING-type E3 ubiquitin transferase</fullName>
        <ecNumber evidence="2">2.3.2.27</ecNumber>
    </recommendedName>
</protein>
<reference evidence="11" key="1">
    <citation type="journal article" date="2024" name="IScience">
        <title>Strigolactones Initiate the Formation of Haustorium-like Structures in Castilleja.</title>
        <authorList>
            <person name="Buerger M."/>
            <person name="Peterson D."/>
            <person name="Chory J."/>
        </authorList>
    </citation>
    <scope>NUCLEOTIDE SEQUENCE [LARGE SCALE GENOMIC DNA]</scope>
</reference>
<dbReference type="PANTHER" id="PTHR15710">
    <property type="entry name" value="E3 UBIQUITIN-PROTEIN LIGASE PRAJA"/>
    <property type="match status" value="1"/>
</dbReference>
<evidence type="ECO:0000256" key="7">
    <source>
        <dbReference type="ARBA" id="ARBA00022833"/>
    </source>
</evidence>
<dbReference type="SUPFAM" id="SSF57850">
    <property type="entry name" value="RING/U-box"/>
    <property type="match status" value="1"/>
</dbReference>
<sequence length="313" mass="35863">MSMHHRPRVIVNGAQRTRTYHYYWCRQCQRSLRTTTTNPDEILCPRCLGQIRLELDVSRPGPLLESHREPSSGPHLLDSLARLLGPYPNPNPNENPSPAHRAQILLQFIGPDDDHNNHPPRPVLPDQGFVQEMTQNIRPGPTATPESAIRALPMVELTGEHLENDSCCPICKDEFEIGVQVKELPCKHFYHSDCIVPWLQIHNTCPICRYELQGISNHIDNRNANSNFQLDDEYDFESFRLVEQGQNWNNYDQNWSWMEIFSLSRPFSLVQSFAQMCLDFLDDSIHNVSRGAVTQGGALGAFLSFVIFTRNCK</sequence>
<dbReference type="PANTHER" id="PTHR15710:SF116">
    <property type="entry name" value="RING_U-BOX SUPERFAMILY PROTEIN"/>
    <property type="match status" value="1"/>
</dbReference>
<gene>
    <name evidence="10" type="ORF">CASFOL_035783</name>
</gene>
<dbReference type="CDD" id="cd16667">
    <property type="entry name" value="RING-H2_RNF126-like"/>
    <property type="match status" value="1"/>
</dbReference>
<dbReference type="EC" id="2.3.2.27" evidence="2"/>
<evidence type="ECO:0000256" key="2">
    <source>
        <dbReference type="ARBA" id="ARBA00012483"/>
    </source>
</evidence>
<dbReference type="Proteomes" id="UP001632038">
    <property type="component" value="Unassembled WGS sequence"/>
</dbReference>
<evidence type="ECO:0000259" key="9">
    <source>
        <dbReference type="PROSITE" id="PS50089"/>
    </source>
</evidence>
<dbReference type="Gene3D" id="3.30.40.10">
    <property type="entry name" value="Zinc/RING finger domain, C3HC4 (zinc finger)"/>
    <property type="match status" value="1"/>
</dbReference>
<dbReference type="InterPro" id="IPR013083">
    <property type="entry name" value="Znf_RING/FYVE/PHD"/>
</dbReference>
<accession>A0ABD3BTN1</accession>
<evidence type="ECO:0000313" key="10">
    <source>
        <dbReference type="EMBL" id="KAL3620871.1"/>
    </source>
</evidence>
<dbReference type="Pfam" id="PF13639">
    <property type="entry name" value="zf-RING_2"/>
    <property type="match status" value="1"/>
</dbReference>
<keyword evidence="3" id="KW-0808">Transferase</keyword>
<dbReference type="EMBL" id="JAVIJP010000066">
    <property type="protein sequence ID" value="KAL3620871.1"/>
    <property type="molecule type" value="Genomic_DNA"/>
</dbReference>
<name>A0ABD3BTN1_9LAMI</name>
<comment type="caution">
    <text evidence="10">The sequence shown here is derived from an EMBL/GenBank/DDBJ whole genome shotgun (WGS) entry which is preliminary data.</text>
</comment>
<dbReference type="GO" id="GO:0008270">
    <property type="term" value="F:zinc ion binding"/>
    <property type="evidence" value="ECO:0007669"/>
    <property type="project" value="UniProtKB-KW"/>
</dbReference>
<keyword evidence="7" id="KW-0862">Zinc</keyword>
<evidence type="ECO:0000256" key="1">
    <source>
        <dbReference type="ARBA" id="ARBA00000900"/>
    </source>
</evidence>
<feature type="domain" description="RING-type" evidence="9">
    <location>
        <begin position="168"/>
        <end position="209"/>
    </location>
</feature>
<keyword evidence="5 8" id="KW-0863">Zinc-finger</keyword>
<keyword evidence="6" id="KW-0833">Ubl conjugation pathway</keyword>
<comment type="catalytic activity">
    <reaction evidence="1">
        <text>S-ubiquitinyl-[E2 ubiquitin-conjugating enzyme]-L-cysteine + [acceptor protein]-L-lysine = [E2 ubiquitin-conjugating enzyme]-L-cysteine + N(6)-ubiquitinyl-[acceptor protein]-L-lysine.</text>
        <dbReference type="EC" id="2.3.2.27"/>
    </reaction>
</comment>
<evidence type="ECO:0000256" key="5">
    <source>
        <dbReference type="ARBA" id="ARBA00022771"/>
    </source>
</evidence>